<keyword evidence="2" id="KW-1185">Reference proteome</keyword>
<name>A0ACA9P0K7_9GLOM</name>
<sequence>MEDMLFDHESKNESFVPFFLFSIEVRNIISAKFSNLNSKEISNMILKLWSCLPENLKIEYIMKAIKMRKNSDNLDAFPSQKKKKFSDNLNSYPQYLTQNHNLIRMILSCTLPLSIVNNNEFRQFCSSLDSRFILPNSETLRNTIINAYNRTNGLIQNKIIETAEFVTLTLIVWSDSYVGITCHWITSDFKLIEVVLDVINLSGTHATTKLFEKFKLLLSKFGLAQEKIVSITNDNNNVKTALSQMQIEIVPCLANILKISVESGLPYANDILNKSKKLIEILGNDTNHQNLRDIQQQIDQSIKHLLDVLEVKEDWSSVYHANHCLIILQPSIRYLFSALNNNISGISRDDEKLKENILSDVEFDKCRELDIILKLFYELTEMLKGSKYPAL</sequence>
<dbReference type="Proteomes" id="UP000789366">
    <property type="component" value="Unassembled WGS sequence"/>
</dbReference>
<evidence type="ECO:0000313" key="2">
    <source>
        <dbReference type="Proteomes" id="UP000789366"/>
    </source>
</evidence>
<dbReference type="EMBL" id="CAJVPW010019185">
    <property type="protein sequence ID" value="CAG8685445.1"/>
    <property type="molecule type" value="Genomic_DNA"/>
</dbReference>
<gene>
    <name evidence="1" type="ORF">SPELUC_LOCUS10393</name>
</gene>
<reference evidence="1" key="1">
    <citation type="submission" date="2021-06" db="EMBL/GenBank/DDBJ databases">
        <authorList>
            <person name="Kallberg Y."/>
            <person name="Tangrot J."/>
            <person name="Rosling A."/>
        </authorList>
    </citation>
    <scope>NUCLEOTIDE SEQUENCE</scope>
    <source>
        <strain evidence="1">28 12/20/2015</strain>
    </source>
</reference>
<evidence type="ECO:0000313" key="1">
    <source>
        <dbReference type="EMBL" id="CAG8685445.1"/>
    </source>
</evidence>
<feature type="non-terminal residue" evidence="1">
    <location>
        <position position="1"/>
    </location>
</feature>
<protein>
    <submittedName>
        <fullName evidence="1">6028_t:CDS:1</fullName>
    </submittedName>
</protein>
<accession>A0ACA9P0K7</accession>
<organism evidence="1 2">
    <name type="scientific">Cetraspora pellucida</name>
    <dbReference type="NCBI Taxonomy" id="1433469"/>
    <lineage>
        <taxon>Eukaryota</taxon>
        <taxon>Fungi</taxon>
        <taxon>Fungi incertae sedis</taxon>
        <taxon>Mucoromycota</taxon>
        <taxon>Glomeromycotina</taxon>
        <taxon>Glomeromycetes</taxon>
        <taxon>Diversisporales</taxon>
        <taxon>Gigasporaceae</taxon>
        <taxon>Cetraspora</taxon>
    </lineage>
</organism>
<feature type="non-terminal residue" evidence="1">
    <location>
        <position position="391"/>
    </location>
</feature>
<comment type="caution">
    <text evidence="1">The sequence shown here is derived from an EMBL/GenBank/DDBJ whole genome shotgun (WGS) entry which is preliminary data.</text>
</comment>
<proteinExistence type="predicted"/>